<proteinExistence type="predicted"/>
<sequence length="39" mass="4245">EPNTSVYHLEPPNIKQLAITDKTLSPPPLMDHTSSGTLT</sequence>
<gene>
    <name evidence="2" type="ORF">FNK824_LOCUS40032</name>
</gene>
<dbReference type="Proteomes" id="UP000663874">
    <property type="component" value="Unassembled WGS sequence"/>
</dbReference>
<dbReference type="EMBL" id="CAJOBE010029273">
    <property type="protein sequence ID" value="CAF4284643.1"/>
    <property type="molecule type" value="Genomic_DNA"/>
</dbReference>
<organism evidence="2 3">
    <name type="scientific">Rotaria sordida</name>
    <dbReference type="NCBI Taxonomy" id="392033"/>
    <lineage>
        <taxon>Eukaryota</taxon>
        <taxon>Metazoa</taxon>
        <taxon>Spiralia</taxon>
        <taxon>Gnathifera</taxon>
        <taxon>Rotifera</taxon>
        <taxon>Eurotatoria</taxon>
        <taxon>Bdelloidea</taxon>
        <taxon>Philodinida</taxon>
        <taxon>Philodinidae</taxon>
        <taxon>Rotaria</taxon>
    </lineage>
</organism>
<comment type="caution">
    <text evidence="2">The sequence shown here is derived from an EMBL/GenBank/DDBJ whole genome shotgun (WGS) entry which is preliminary data.</text>
</comment>
<reference evidence="2" key="1">
    <citation type="submission" date="2021-02" db="EMBL/GenBank/DDBJ databases">
        <authorList>
            <person name="Nowell W R."/>
        </authorList>
    </citation>
    <scope>NUCLEOTIDE SEQUENCE</scope>
</reference>
<protein>
    <submittedName>
        <fullName evidence="2">Uncharacterized protein</fullName>
    </submittedName>
</protein>
<feature type="region of interest" description="Disordered" evidence="1">
    <location>
        <begin position="17"/>
        <end position="39"/>
    </location>
</feature>
<dbReference type="AlphaFoldDB" id="A0A820GUS5"/>
<name>A0A820GUS5_9BILA</name>
<feature type="non-terminal residue" evidence="2">
    <location>
        <position position="39"/>
    </location>
</feature>
<feature type="non-terminal residue" evidence="2">
    <location>
        <position position="1"/>
    </location>
</feature>
<evidence type="ECO:0000256" key="1">
    <source>
        <dbReference type="SAM" id="MobiDB-lite"/>
    </source>
</evidence>
<accession>A0A820GUS5</accession>
<evidence type="ECO:0000313" key="2">
    <source>
        <dbReference type="EMBL" id="CAF4284643.1"/>
    </source>
</evidence>
<evidence type="ECO:0000313" key="3">
    <source>
        <dbReference type="Proteomes" id="UP000663874"/>
    </source>
</evidence>